<reference evidence="2 3" key="1">
    <citation type="journal article" date="2016" name="Nat. Commun.">
        <title>Thousands of microbial genomes shed light on interconnected biogeochemical processes in an aquifer system.</title>
        <authorList>
            <person name="Anantharaman K."/>
            <person name="Brown C.T."/>
            <person name="Hug L.A."/>
            <person name="Sharon I."/>
            <person name="Castelle C.J."/>
            <person name="Probst A.J."/>
            <person name="Thomas B.C."/>
            <person name="Singh A."/>
            <person name="Wilkins M.J."/>
            <person name="Karaoz U."/>
            <person name="Brodie E.L."/>
            <person name="Williams K.H."/>
            <person name="Hubbard S.S."/>
            <person name="Banfield J.F."/>
        </authorList>
    </citation>
    <scope>NUCLEOTIDE SEQUENCE [LARGE SCALE GENOMIC DNA]</scope>
</reference>
<dbReference type="Proteomes" id="UP000177751">
    <property type="component" value="Unassembled WGS sequence"/>
</dbReference>
<feature type="transmembrane region" description="Helical" evidence="1">
    <location>
        <begin position="12"/>
        <end position="31"/>
    </location>
</feature>
<accession>A0A1G2JEK2</accession>
<dbReference type="STRING" id="1802229.A2401_01470"/>
<evidence type="ECO:0008006" key="4">
    <source>
        <dbReference type="Google" id="ProtNLM"/>
    </source>
</evidence>
<organism evidence="2 3">
    <name type="scientific">Candidatus Staskawiczbacteria bacterium RIFOXYC1_FULL_38_18</name>
    <dbReference type="NCBI Taxonomy" id="1802229"/>
    <lineage>
        <taxon>Bacteria</taxon>
        <taxon>Candidatus Staskawicziibacteriota</taxon>
    </lineage>
</organism>
<sequence>MEFNSNGQVARLLLVLAIIVFVAIIITFLVVKMAERPPKPPVSTGPEIPLPVYEQKLGNIRFVFQSATDLGSTLRASEATNSSYTVQKDLTTREKFIEVIIGAQNMGTVNTEQGAWDIGNIVDSDGRNFIPVENYSVNAWLPAQTGCGALLKPAFNPTLCVKIYEVAKESTGLKIEVQTGAGNNSANDFSAGRRQKYLLDLIIK</sequence>
<proteinExistence type="predicted"/>
<gene>
    <name evidence="2" type="ORF">A2401_01470</name>
</gene>
<protein>
    <recommendedName>
        <fullName evidence="4">DUF4352 domain-containing protein</fullName>
    </recommendedName>
</protein>
<dbReference type="AlphaFoldDB" id="A0A1G2JEK2"/>
<dbReference type="EMBL" id="MHPP01000014">
    <property type="protein sequence ID" value="OGZ84698.1"/>
    <property type="molecule type" value="Genomic_DNA"/>
</dbReference>
<evidence type="ECO:0000256" key="1">
    <source>
        <dbReference type="SAM" id="Phobius"/>
    </source>
</evidence>
<keyword evidence="1" id="KW-0472">Membrane</keyword>
<name>A0A1G2JEK2_9BACT</name>
<comment type="caution">
    <text evidence="2">The sequence shown here is derived from an EMBL/GenBank/DDBJ whole genome shotgun (WGS) entry which is preliminary data.</text>
</comment>
<keyword evidence="1" id="KW-1133">Transmembrane helix</keyword>
<evidence type="ECO:0000313" key="3">
    <source>
        <dbReference type="Proteomes" id="UP000177751"/>
    </source>
</evidence>
<evidence type="ECO:0000313" key="2">
    <source>
        <dbReference type="EMBL" id="OGZ84698.1"/>
    </source>
</evidence>
<keyword evidence="1" id="KW-0812">Transmembrane</keyword>